<dbReference type="OrthoDB" id="6338391at2759"/>
<dbReference type="InParanoid" id="E9GHG0"/>
<reference evidence="2 3" key="1">
    <citation type="journal article" date="2011" name="Science">
        <title>The ecoresponsive genome of Daphnia pulex.</title>
        <authorList>
            <person name="Colbourne J.K."/>
            <person name="Pfrender M.E."/>
            <person name="Gilbert D."/>
            <person name="Thomas W.K."/>
            <person name="Tucker A."/>
            <person name="Oakley T.H."/>
            <person name="Tokishita S."/>
            <person name="Aerts A."/>
            <person name="Arnold G.J."/>
            <person name="Basu M.K."/>
            <person name="Bauer D.J."/>
            <person name="Caceres C.E."/>
            <person name="Carmel L."/>
            <person name="Casola C."/>
            <person name="Choi J.H."/>
            <person name="Detter J.C."/>
            <person name="Dong Q."/>
            <person name="Dusheyko S."/>
            <person name="Eads B.D."/>
            <person name="Frohlich T."/>
            <person name="Geiler-Samerotte K.A."/>
            <person name="Gerlach D."/>
            <person name="Hatcher P."/>
            <person name="Jogdeo S."/>
            <person name="Krijgsveld J."/>
            <person name="Kriventseva E.V."/>
            <person name="Kultz D."/>
            <person name="Laforsch C."/>
            <person name="Lindquist E."/>
            <person name="Lopez J."/>
            <person name="Manak J.R."/>
            <person name="Muller J."/>
            <person name="Pangilinan J."/>
            <person name="Patwardhan R.P."/>
            <person name="Pitluck S."/>
            <person name="Pritham E.J."/>
            <person name="Rechtsteiner A."/>
            <person name="Rho M."/>
            <person name="Rogozin I.B."/>
            <person name="Sakarya O."/>
            <person name="Salamov A."/>
            <person name="Schaack S."/>
            <person name="Shapiro H."/>
            <person name="Shiga Y."/>
            <person name="Skalitzky C."/>
            <person name="Smith Z."/>
            <person name="Souvorov A."/>
            <person name="Sung W."/>
            <person name="Tang Z."/>
            <person name="Tsuchiya D."/>
            <person name="Tu H."/>
            <person name="Vos H."/>
            <person name="Wang M."/>
            <person name="Wolf Y.I."/>
            <person name="Yamagata H."/>
            <person name="Yamada T."/>
            <person name="Ye Y."/>
            <person name="Shaw J.R."/>
            <person name="Andrews J."/>
            <person name="Crease T.J."/>
            <person name="Tang H."/>
            <person name="Lucas S.M."/>
            <person name="Robertson H.M."/>
            <person name="Bork P."/>
            <person name="Koonin E.V."/>
            <person name="Zdobnov E.M."/>
            <person name="Grigoriev I.V."/>
            <person name="Lynch M."/>
            <person name="Boore J.L."/>
        </authorList>
    </citation>
    <scope>NUCLEOTIDE SEQUENCE [LARGE SCALE GENOMIC DNA]</scope>
</reference>
<dbReference type="AlphaFoldDB" id="E9GHG0"/>
<evidence type="ECO:0000313" key="2">
    <source>
        <dbReference type="EMBL" id="EFX81070.1"/>
    </source>
</evidence>
<gene>
    <name evidence="2" type="ORF">DAPPUDRAFT_224345</name>
</gene>
<dbReference type="Proteomes" id="UP000000305">
    <property type="component" value="Unassembled WGS sequence"/>
</dbReference>
<keyword evidence="1" id="KW-0732">Signal</keyword>
<sequence length="245" mass="27737">MKLVVPGLLLLVFITVRAAPLGSENPDNIYLDDYSVPVGYSAHNRDLPVISGTLTDTTQAIAGWQLSKLRKKWIYVICLFTPKSSKPDKKPDKKTKCSFVDLPFPKNFFTAFRHDPHQFDMWKNWAAEYPSEIFVPEPFSRKYVETLAYPGVPDGTVFIPEINAPTVYNTDVAEAKSTSILTSAANFQMAQWIWRWNIILCLVNPSCPHVNIPSTTGKTLSGYPSLLFDTTQMRVRSLNQYELPE</sequence>
<dbReference type="EMBL" id="GL732545">
    <property type="protein sequence ID" value="EFX81070.1"/>
    <property type="molecule type" value="Genomic_DNA"/>
</dbReference>
<evidence type="ECO:0000256" key="1">
    <source>
        <dbReference type="SAM" id="SignalP"/>
    </source>
</evidence>
<accession>E9GHG0</accession>
<proteinExistence type="predicted"/>
<evidence type="ECO:0000313" key="3">
    <source>
        <dbReference type="Proteomes" id="UP000000305"/>
    </source>
</evidence>
<feature type="signal peptide" evidence="1">
    <location>
        <begin position="1"/>
        <end position="18"/>
    </location>
</feature>
<name>E9GHG0_DAPPU</name>
<dbReference type="HOGENOM" id="CLU_1134548_0_0_1"/>
<dbReference type="KEGG" id="dpx:DAPPUDRAFT_224345"/>
<keyword evidence="3" id="KW-1185">Reference proteome</keyword>
<protein>
    <submittedName>
        <fullName evidence="2">Uncharacterized protein</fullName>
    </submittedName>
</protein>
<organism evidence="2 3">
    <name type="scientific">Daphnia pulex</name>
    <name type="common">Water flea</name>
    <dbReference type="NCBI Taxonomy" id="6669"/>
    <lineage>
        <taxon>Eukaryota</taxon>
        <taxon>Metazoa</taxon>
        <taxon>Ecdysozoa</taxon>
        <taxon>Arthropoda</taxon>
        <taxon>Crustacea</taxon>
        <taxon>Branchiopoda</taxon>
        <taxon>Diplostraca</taxon>
        <taxon>Cladocera</taxon>
        <taxon>Anomopoda</taxon>
        <taxon>Daphniidae</taxon>
        <taxon>Daphnia</taxon>
    </lineage>
</organism>
<feature type="chain" id="PRO_5003237021" evidence="1">
    <location>
        <begin position="19"/>
        <end position="245"/>
    </location>
</feature>